<keyword evidence="3" id="KW-0813">Transport</keyword>
<evidence type="ECO:0000256" key="1">
    <source>
        <dbReference type="ARBA" id="ARBA00004141"/>
    </source>
</evidence>
<dbReference type="STRING" id="145388.A0A0D2KD93"/>
<dbReference type="GO" id="GO:0006862">
    <property type="term" value="P:nucleotide transport"/>
    <property type="evidence" value="ECO:0007669"/>
    <property type="project" value="InterPro"/>
</dbReference>
<dbReference type="GO" id="GO:0055085">
    <property type="term" value="P:transmembrane transport"/>
    <property type="evidence" value="ECO:0007669"/>
    <property type="project" value="InterPro"/>
</dbReference>
<organism evidence="9 10">
    <name type="scientific">Monoraphidium neglectum</name>
    <dbReference type="NCBI Taxonomy" id="145388"/>
    <lineage>
        <taxon>Eukaryota</taxon>
        <taxon>Viridiplantae</taxon>
        <taxon>Chlorophyta</taxon>
        <taxon>core chlorophytes</taxon>
        <taxon>Chlorophyceae</taxon>
        <taxon>CS clade</taxon>
        <taxon>Sphaeropleales</taxon>
        <taxon>Selenastraceae</taxon>
        <taxon>Monoraphidium</taxon>
    </lineage>
</organism>
<dbReference type="GeneID" id="25731737"/>
<evidence type="ECO:0000256" key="8">
    <source>
        <dbReference type="SAM" id="Phobius"/>
    </source>
</evidence>
<name>A0A0D2KD93_9CHLO</name>
<evidence type="ECO:0000256" key="2">
    <source>
        <dbReference type="ARBA" id="ARBA00006375"/>
    </source>
</evidence>
<evidence type="ECO:0000256" key="7">
    <source>
        <dbReference type="ARBA" id="ARBA00023136"/>
    </source>
</evidence>
<dbReference type="KEGG" id="mng:MNEG_14199"/>
<evidence type="ECO:0000313" key="10">
    <source>
        <dbReference type="Proteomes" id="UP000054498"/>
    </source>
</evidence>
<dbReference type="OrthoDB" id="2019556at2759"/>
<dbReference type="GO" id="GO:0016020">
    <property type="term" value="C:membrane"/>
    <property type="evidence" value="ECO:0007669"/>
    <property type="project" value="UniProtKB-SubCell"/>
</dbReference>
<dbReference type="Gene3D" id="1.50.40.10">
    <property type="entry name" value="Mitochondrial carrier domain"/>
    <property type="match status" value="1"/>
</dbReference>
<protein>
    <submittedName>
        <fullName evidence="9">Uncharacterized protein</fullName>
    </submittedName>
</protein>
<dbReference type="InterPro" id="IPR023395">
    <property type="entry name" value="MCP_dom_sf"/>
</dbReference>
<dbReference type="RefSeq" id="XP_013892783.1">
    <property type="nucleotide sequence ID" value="XM_014037329.1"/>
</dbReference>
<evidence type="ECO:0000256" key="4">
    <source>
        <dbReference type="ARBA" id="ARBA00022692"/>
    </source>
</evidence>
<sequence>MVSNPVIEGVAVVTLRALETVDDGKGGRKLPGALGLLPAAVQEVIHHSRTKGWRSLYAGLKPSVVATATSQGIYFYVYSLLRGWAVSAQLAAARRQQRQRRRRAREEGLQLLADAEAADAHSAAIGVGASLLVAAAAGCINVVLTIPIVMPRLAL</sequence>
<comment type="similarity">
    <text evidence="2">Belongs to the mitochondrial carrier (TC 2.A.29) family.</text>
</comment>
<reference evidence="9 10" key="1">
    <citation type="journal article" date="2013" name="BMC Genomics">
        <title>Reconstruction of the lipid metabolism for the microalga Monoraphidium neglectum from its genome sequence reveals characteristics suitable for biofuel production.</title>
        <authorList>
            <person name="Bogen C."/>
            <person name="Al-Dilaimi A."/>
            <person name="Albersmeier A."/>
            <person name="Wichmann J."/>
            <person name="Grundmann M."/>
            <person name="Rupp O."/>
            <person name="Lauersen K.J."/>
            <person name="Blifernez-Klassen O."/>
            <person name="Kalinowski J."/>
            <person name="Goesmann A."/>
            <person name="Mussgnug J.H."/>
            <person name="Kruse O."/>
        </authorList>
    </citation>
    <scope>NUCLEOTIDE SEQUENCE [LARGE SCALE GENOMIC DNA]</scope>
    <source>
        <strain evidence="9 10">SAG 48.87</strain>
    </source>
</reference>
<accession>A0A0D2KD93</accession>
<dbReference type="InterPro" id="IPR044712">
    <property type="entry name" value="SLC25A32-like"/>
</dbReference>
<dbReference type="EMBL" id="KK104538">
    <property type="protein sequence ID" value="KIY93763.1"/>
    <property type="molecule type" value="Genomic_DNA"/>
</dbReference>
<dbReference type="AlphaFoldDB" id="A0A0D2KD93"/>
<dbReference type="InterPro" id="IPR018108">
    <property type="entry name" value="MCP_transmembrane"/>
</dbReference>
<dbReference type="Pfam" id="PF00153">
    <property type="entry name" value="Mito_carr"/>
    <property type="match status" value="1"/>
</dbReference>
<comment type="subcellular location">
    <subcellularLocation>
        <location evidence="1">Membrane</location>
        <topology evidence="1">Multi-pass membrane protein</topology>
    </subcellularLocation>
</comment>
<feature type="transmembrane region" description="Helical" evidence="8">
    <location>
        <begin position="73"/>
        <end position="93"/>
    </location>
</feature>
<keyword evidence="4 8" id="KW-0812">Transmembrane</keyword>
<evidence type="ECO:0000256" key="6">
    <source>
        <dbReference type="ARBA" id="ARBA00022989"/>
    </source>
</evidence>
<evidence type="ECO:0000256" key="3">
    <source>
        <dbReference type="ARBA" id="ARBA00022448"/>
    </source>
</evidence>
<evidence type="ECO:0000313" key="9">
    <source>
        <dbReference type="EMBL" id="KIY93763.1"/>
    </source>
</evidence>
<keyword evidence="7 8" id="KW-0472">Membrane</keyword>
<dbReference type="PANTHER" id="PTHR45683">
    <property type="entry name" value="MITOCHONDRIAL NICOTINAMIDE ADENINE DINUCLEOTIDE TRANSPORTER 1-RELATED-RELATED"/>
    <property type="match status" value="1"/>
</dbReference>
<proteinExistence type="inferred from homology"/>
<keyword evidence="5" id="KW-0677">Repeat</keyword>
<keyword evidence="10" id="KW-1185">Reference proteome</keyword>
<gene>
    <name evidence="9" type="ORF">MNEG_14199</name>
</gene>
<dbReference type="Proteomes" id="UP000054498">
    <property type="component" value="Unassembled WGS sequence"/>
</dbReference>
<feature type="transmembrane region" description="Helical" evidence="8">
    <location>
        <begin position="131"/>
        <end position="150"/>
    </location>
</feature>
<keyword evidence="6 8" id="KW-1133">Transmembrane helix</keyword>
<evidence type="ECO:0000256" key="5">
    <source>
        <dbReference type="ARBA" id="ARBA00022737"/>
    </source>
</evidence>
<dbReference type="SUPFAM" id="SSF103506">
    <property type="entry name" value="Mitochondrial carrier"/>
    <property type="match status" value="1"/>
</dbReference>